<dbReference type="GO" id="GO:0043565">
    <property type="term" value="F:sequence-specific DNA binding"/>
    <property type="evidence" value="ECO:0007669"/>
    <property type="project" value="InterPro"/>
</dbReference>
<keyword evidence="2" id="KW-0812">Transmembrane</keyword>
<feature type="domain" description="HTH araC/xylS-type" evidence="3">
    <location>
        <begin position="323"/>
        <end position="435"/>
    </location>
</feature>
<dbReference type="GO" id="GO:0003700">
    <property type="term" value="F:DNA-binding transcription factor activity"/>
    <property type="evidence" value="ECO:0007669"/>
    <property type="project" value="InterPro"/>
</dbReference>
<dbReference type="AlphaFoldDB" id="A0A554VA71"/>
<feature type="transmembrane region" description="Helical" evidence="2">
    <location>
        <begin position="266"/>
        <end position="285"/>
    </location>
</feature>
<dbReference type="EMBL" id="VLNR01000143">
    <property type="protein sequence ID" value="TSE02779.1"/>
    <property type="molecule type" value="Genomic_DNA"/>
</dbReference>
<dbReference type="OrthoDB" id="943406at2"/>
<proteinExistence type="predicted"/>
<keyword evidence="5" id="KW-1185">Reference proteome</keyword>
<protein>
    <submittedName>
        <fullName evidence="4">Helix-turn-helix domain-containing protein</fullName>
    </submittedName>
</protein>
<evidence type="ECO:0000256" key="2">
    <source>
        <dbReference type="SAM" id="Phobius"/>
    </source>
</evidence>
<dbReference type="RefSeq" id="WP_143919195.1">
    <property type="nucleotide sequence ID" value="NZ_CANMIK010000132.1"/>
</dbReference>
<dbReference type="Proteomes" id="UP000318833">
    <property type="component" value="Unassembled WGS sequence"/>
</dbReference>
<accession>A0A554VA71</accession>
<evidence type="ECO:0000313" key="4">
    <source>
        <dbReference type="EMBL" id="TSE02779.1"/>
    </source>
</evidence>
<dbReference type="InterPro" id="IPR018060">
    <property type="entry name" value="HTH_AraC"/>
</dbReference>
<gene>
    <name evidence="4" type="ORF">FOF46_30490</name>
</gene>
<evidence type="ECO:0000256" key="1">
    <source>
        <dbReference type="ARBA" id="ARBA00023125"/>
    </source>
</evidence>
<organism evidence="4 5">
    <name type="scientific">Aquimarina algiphila</name>
    <dbReference type="NCBI Taxonomy" id="2047982"/>
    <lineage>
        <taxon>Bacteria</taxon>
        <taxon>Pseudomonadati</taxon>
        <taxon>Bacteroidota</taxon>
        <taxon>Flavobacteriia</taxon>
        <taxon>Flavobacteriales</taxon>
        <taxon>Flavobacteriaceae</taxon>
        <taxon>Aquimarina</taxon>
    </lineage>
</organism>
<dbReference type="Pfam" id="PF12833">
    <property type="entry name" value="HTH_18"/>
    <property type="match status" value="1"/>
</dbReference>
<reference evidence="4 5" key="1">
    <citation type="submission" date="2019-07" db="EMBL/GenBank/DDBJ databases">
        <title>The draft genome sequence of Aquimarina algiphila M91.</title>
        <authorList>
            <person name="Meng X."/>
        </authorList>
    </citation>
    <scope>NUCLEOTIDE SEQUENCE [LARGE SCALE GENOMIC DNA]</scope>
    <source>
        <strain evidence="4 5">M91</strain>
    </source>
</reference>
<dbReference type="PANTHER" id="PTHR43280">
    <property type="entry name" value="ARAC-FAMILY TRANSCRIPTIONAL REGULATOR"/>
    <property type="match status" value="1"/>
</dbReference>
<dbReference type="InterPro" id="IPR011990">
    <property type="entry name" value="TPR-like_helical_dom_sf"/>
</dbReference>
<sequence>MANIQTSLGDFSGSKTTAIDGVRYLEKTADLRNLAGLYHIISVANKESKRYDEARRYNERALALGKDSFSINTIGIKNILIFKNTKALILTGEGEYQEAIRLLKTLESDTILQQDKNEYARVLSNLGYVQWLENKENKNSVKLLLKAKIIREEMNDASGLIASNIDLTKFYFEKDKTKALYHAEAAYKNAKIRRNLVSMIEALGYIFKLKENVSKEAIVYDQIHHKLQEINQKNREIYAVTKYENEKLTNKNVILTKEKDKLTDQAWIISLLLVVSMTGVGYYYYRQQIYKKRFIQLLGKDENKNTIKTSAIYKTGVSSSISEEALEHLLTQLQQFEDQKGYLTPNINAKDLAKSFGSNSSYLSIVINTYKQKSISQYINDLRIGFAIDKLQSDATFRKYTIKAIAKDVGFNSSEIFAKKFYKNTGIYPSYFIKKLEM</sequence>
<keyword evidence="2" id="KW-0472">Membrane</keyword>
<comment type="caution">
    <text evidence="4">The sequence shown here is derived from an EMBL/GenBank/DDBJ whole genome shotgun (WGS) entry which is preliminary data.</text>
</comment>
<dbReference type="SUPFAM" id="SSF48452">
    <property type="entry name" value="TPR-like"/>
    <property type="match status" value="1"/>
</dbReference>
<dbReference type="PROSITE" id="PS01124">
    <property type="entry name" value="HTH_ARAC_FAMILY_2"/>
    <property type="match status" value="1"/>
</dbReference>
<keyword evidence="1" id="KW-0238">DNA-binding</keyword>
<evidence type="ECO:0000259" key="3">
    <source>
        <dbReference type="PROSITE" id="PS01124"/>
    </source>
</evidence>
<dbReference type="PANTHER" id="PTHR43280:SF34">
    <property type="entry name" value="ARAC-FAMILY TRANSCRIPTIONAL REGULATOR"/>
    <property type="match status" value="1"/>
</dbReference>
<dbReference type="Gene3D" id="1.25.40.10">
    <property type="entry name" value="Tetratricopeptide repeat domain"/>
    <property type="match status" value="1"/>
</dbReference>
<dbReference type="SMART" id="SM00342">
    <property type="entry name" value="HTH_ARAC"/>
    <property type="match status" value="1"/>
</dbReference>
<name>A0A554VA71_9FLAO</name>
<keyword evidence="2" id="KW-1133">Transmembrane helix</keyword>
<evidence type="ECO:0000313" key="5">
    <source>
        <dbReference type="Proteomes" id="UP000318833"/>
    </source>
</evidence>
<dbReference type="Gene3D" id="1.10.10.60">
    <property type="entry name" value="Homeodomain-like"/>
    <property type="match status" value="2"/>
</dbReference>